<evidence type="ECO:0008006" key="5">
    <source>
        <dbReference type="Google" id="ProtNLM"/>
    </source>
</evidence>
<dbReference type="KEGG" id="rsu:NHU_04571"/>
<evidence type="ECO:0000256" key="2">
    <source>
        <dbReference type="SAM" id="SignalP"/>
    </source>
</evidence>
<gene>
    <name evidence="3" type="ORF">NHU_04571</name>
</gene>
<name>A0A0D6BA96_RHOSU</name>
<evidence type="ECO:0000313" key="4">
    <source>
        <dbReference type="Proteomes" id="UP000064912"/>
    </source>
</evidence>
<organism evidence="3 4">
    <name type="scientific">Rhodovulum sulfidophilum</name>
    <name type="common">Rhodobacter sulfidophilus</name>
    <dbReference type="NCBI Taxonomy" id="35806"/>
    <lineage>
        <taxon>Bacteria</taxon>
        <taxon>Pseudomonadati</taxon>
        <taxon>Pseudomonadota</taxon>
        <taxon>Alphaproteobacteria</taxon>
        <taxon>Rhodobacterales</taxon>
        <taxon>Paracoccaceae</taxon>
        <taxon>Rhodovulum</taxon>
    </lineage>
</organism>
<geneLocation type="plasmid" evidence="4">
    <name>Plasmid3 DNA</name>
</geneLocation>
<dbReference type="AlphaFoldDB" id="A0A0D6BA96"/>
<keyword evidence="3" id="KW-0614">Plasmid</keyword>
<sequence>MRRRRTYRLTGGLAAAGLVLLGIPPAAAQEQGGLETQLRFSQRLTQEDGTLSTTTGLGVTLSSRTRTEAFLFSVDSGLEQDFDGSALQQKDPRLILSYSRESLSSALAADFSYRQSDVDALSEDDDISDGVLRLDEGLLKRYSGNLSLQLGRDAPFGGTVDLGYSAKTYSETSDPDLLDEESVNATVALRFDLDPRISAGLRSSFSQTDRDDPGQDTDSASIGGTLDFGVTKTLSTNAYLGYSRVTKSTPGFPEDVQKGLAYTLSFTELRPNGDLSGSLGSDIDEAGRRTTARLDRSLELPSGALRAGVGLSTSEDDDLRPLLSFSYDRGLKRGTFGVKLDQAFSTDSDGEEALNSDFRVTYRQELTPLSSLQAGVVLRDTDFVDDANTDSRKLQLDLVYRHALAEDWNLVGGYSHSISDKSDEDRDHSSKVFIGLEKATRWRF</sequence>
<evidence type="ECO:0000256" key="1">
    <source>
        <dbReference type="SAM" id="MobiDB-lite"/>
    </source>
</evidence>
<feature type="chain" id="PRO_5002301331" description="Outer membrane beta-barrel protein" evidence="2">
    <location>
        <begin position="29"/>
        <end position="444"/>
    </location>
</feature>
<feature type="region of interest" description="Disordered" evidence="1">
    <location>
        <begin position="202"/>
        <end position="223"/>
    </location>
</feature>
<dbReference type="Proteomes" id="UP000064912">
    <property type="component" value="Plasmid Plasmid3"/>
</dbReference>
<proteinExistence type="predicted"/>
<dbReference type="SUPFAM" id="SSF56935">
    <property type="entry name" value="Porins"/>
    <property type="match status" value="1"/>
</dbReference>
<reference evidence="3 4" key="1">
    <citation type="submission" date="2015-02" db="EMBL/GenBank/DDBJ databases">
        <title>Genome sequene of Rhodovulum sulfidophilum DSM 2351.</title>
        <authorList>
            <person name="Nagao N."/>
        </authorList>
    </citation>
    <scope>NUCLEOTIDE SEQUENCE [LARGE SCALE GENOMIC DNA]</scope>
    <source>
        <strain evidence="3 4">DSM 2351</strain>
        <plasmid evidence="4">Plasmid Plasmid3 DNA</plasmid>
    </source>
</reference>
<evidence type="ECO:0000313" key="3">
    <source>
        <dbReference type="EMBL" id="BAQ71684.1"/>
    </source>
</evidence>
<keyword evidence="2" id="KW-0732">Signal</keyword>
<protein>
    <recommendedName>
        <fullName evidence="5">Outer membrane beta-barrel protein</fullName>
    </recommendedName>
</protein>
<accession>A0A0D6BA96</accession>
<dbReference type="PATRIC" id="fig|35806.4.peg.4690"/>
<feature type="signal peptide" evidence="2">
    <location>
        <begin position="1"/>
        <end position="28"/>
    </location>
</feature>
<dbReference type="EMBL" id="AP014803">
    <property type="protein sequence ID" value="BAQ71684.1"/>
    <property type="molecule type" value="Genomic_DNA"/>
</dbReference>